<dbReference type="InterPro" id="IPR017972">
    <property type="entry name" value="Cyt_P450_CS"/>
</dbReference>
<dbReference type="Gene3D" id="1.10.630.10">
    <property type="entry name" value="Cytochrome P450"/>
    <property type="match status" value="1"/>
</dbReference>
<keyword evidence="8" id="KW-1133">Transmembrane helix</keyword>
<dbReference type="GO" id="GO:0020037">
    <property type="term" value="F:heme binding"/>
    <property type="evidence" value="ECO:0007669"/>
    <property type="project" value="InterPro"/>
</dbReference>
<evidence type="ECO:0000256" key="8">
    <source>
        <dbReference type="SAM" id="Phobius"/>
    </source>
</evidence>
<protein>
    <recommendedName>
        <fullName evidence="11">Cytochrome P450</fullName>
    </recommendedName>
</protein>
<dbReference type="Proteomes" id="UP000515153">
    <property type="component" value="Chromosome I"/>
</dbReference>
<proteinExistence type="inferred from homology"/>
<reference evidence="10" key="3">
    <citation type="submission" date="2025-08" db="UniProtKB">
        <authorList>
            <consortium name="RefSeq"/>
        </authorList>
    </citation>
    <scope>IDENTIFICATION</scope>
    <source>
        <strain evidence="10">NI907</strain>
    </source>
</reference>
<feature type="binding site" description="axial binding residue" evidence="6">
    <location>
        <position position="456"/>
    </location>
    <ligand>
        <name>heme</name>
        <dbReference type="ChEBI" id="CHEBI:30413"/>
    </ligand>
    <ligandPart>
        <name>Fe</name>
        <dbReference type="ChEBI" id="CHEBI:18248"/>
    </ligandPart>
</feature>
<evidence type="ECO:0000256" key="7">
    <source>
        <dbReference type="RuleBase" id="RU000461"/>
    </source>
</evidence>
<evidence type="ECO:0000256" key="5">
    <source>
        <dbReference type="ARBA" id="ARBA00023033"/>
    </source>
</evidence>
<dbReference type="GO" id="GO:0016705">
    <property type="term" value="F:oxidoreductase activity, acting on paired donors, with incorporation or reduction of molecular oxygen"/>
    <property type="evidence" value="ECO:0007669"/>
    <property type="project" value="InterPro"/>
</dbReference>
<feature type="transmembrane region" description="Helical" evidence="8">
    <location>
        <begin position="6"/>
        <end position="23"/>
    </location>
</feature>
<dbReference type="PROSITE" id="PS00086">
    <property type="entry name" value="CYTOCHROME_P450"/>
    <property type="match status" value="1"/>
</dbReference>
<dbReference type="GeneID" id="41960109"/>
<keyword evidence="9" id="KW-1185">Reference proteome</keyword>
<name>A0A6P8B746_PYRGI</name>
<dbReference type="InterPro" id="IPR050364">
    <property type="entry name" value="Cytochrome_P450_fung"/>
</dbReference>
<dbReference type="Pfam" id="PF00067">
    <property type="entry name" value="p450"/>
    <property type="match status" value="1"/>
</dbReference>
<dbReference type="GO" id="GO:0004497">
    <property type="term" value="F:monooxygenase activity"/>
    <property type="evidence" value="ECO:0007669"/>
    <property type="project" value="UniProtKB-KW"/>
</dbReference>
<keyword evidence="2 6" id="KW-0479">Metal-binding</keyword>
<dbReference type="InterPro" id="IPR001128">
    <property type="entry name" value="Cyt_P450"/>
</dbReference>
<evidence type="ECO:0000256" key="6">
    <source>
        <dbReference type="PIRSR" id="PIRSR602401-1"/>
    </source>
</evidence>
<dbReference type="InterPro" id="IPR036396">
    <property type="entry name" value="Cyt_P450_sf"/>
</dbReference>
<comment type="cofactor">
    <cofactor evidence="6">
        <name>heme</name>
        <dbReference type="ChEBI" id="CHEBI:30413"/>
    </cofactor>
</comment>
<dbReference type="InterPro" id="IPR002401">
    <property type="entry name" value="Cyt_P450_E_grp-I"/>
</dbReference>
<keyword evidence="4 6" id="KW-0408">Iron</keyword>
<keyword evidence="6 7" id="KW-0349">Heme</keyword>
<accession>A0A6P8B746</accession>
<reference evidence="9 10" key="1">
    <citation type="journal article" date="2019" name="Mol. Biol. Evol.">
        <title>Blast fungal genomes show frequent chromosomal changes, gene gains and losses, and effector gene turnover.</title>
        <authorList>
            <person name="Gomez Luciano L.B."/>
            <person name="Jason Tsai I."/>
            <person name="Chuma I."/>
            <person name="Tosa Y."/>
            <person name="Chen Y.H."/>
            <person name="Li J.Y."/>
            <person name="Li M.Y."/>
            <person name="Jade Lu M.Y."/>
            <person name="Nakayashiki H."/>
            <person name="Li W.H."/>
        </authorList>
    </citation>
    <scope>NUCLEOTIDE SEQUENCE [LARGE SCALE GENOMIC DNA]</scope>
    <source>
        <strain evidence="9 10">NI907</strain>
    </source>
</reference>
<gene>
    <name evidence="10" type="ORF">PgNI_05163</name>
</gene>
<dbReference type="PRINTS" id="PR00463">
    <property type="entry name" value="EP450I"/>
</dbReference>
<dbReference type="KEGG" id="pgri:PgNI_05163"/>
<evidence type="ECO:0000256" key="1">
    <source>
        <dbReference type="ARBA" id="ARBA00010617"/>
    </source>
</evidence>
<dbReference type="AlphaFoldDB" id="A0A6P8B746"/>
<reference evidence="10" key="2">
    <citation type="submission" date="2019-10" db="EMBL/GenBank/DDBJ databases">
        <authorList>
            <consortium name="NCBI Genome Project"/>
        </authorList>
    </citation>
    <scope>NUCLEOTIDE SEQUENCE</scope>
    <source>
        <strain evidence="10">NI907</strain>
    </source>
</reference>
<evidence type="ECO:0000313" key="9">
    <source>
        <dbReference type="Proteomes" id="UP000515153"/>
    </source>
</evidence>
<keyword evidence="5 7" id="KW-0503">Monooxygenase</keyword>
<evidence type="ECO:0000256" key="3">
    <source>
        <dbReference type="ARBA" id="ARBA00023002"/>
    </source>
</evidence>
<sequence>MSYLPVIAVTAGLGLLLVIINHMRTRNSKPFPPGPPGIPILGNLLQIPTKKSCVEFQKWSREYGDSSDGLIGLHLGPWSKTIILNKDRQVRDLLESRGTVYAGRGPVAVMDSMRSWKPSGVPFVGNFAFSQYDDELKRARKASLEYMLRSGQVEKLLPIQDAESTQLVWELLNLEDEGAAAPGSYSLSFYRMFGAVVLAAVYGIRGKDSAPESPLGMFASLAEEFIPLLALTSAPPLDIFPFIAYLPDIVNPWRGWVEKGKKFTLKWHHFWTEFHRLGLETAGRKTSREGDGMLKRLDGKGFSESEILTFGSTMMNGGADTTAVTCLSMITAFVKYRGLQDQARAEVDGVFGEGTMPSVERLSELRFLKACFYEAIRWRPLTPLMTRKVRADHIYDGYFIPKNTTVLYNIWAMSHDSDVFERPEDFVPARYMPQVRGAADVQPLPVYGFGQGLRNCPGQKMAEYSIILVMAKILWSFEITAPDGEIDTSVETGYDDAFLMTPHPTKLRFRLRSKARGEVLQVEWKKANEWLSRFE</sequence>
<evidence type="ECO:0000256" key="4">
    <source>
        <dbReference type="ARBA" id="ARBA00023004"/>
    </source>
</evidence>
<comment type="similarity">
    <text evidence="1 7">Belongs to the cytochrome P450 family.</text>
</comment>
<evidence type="ECO:0000256" key="2">
    <source>
        <dbReference type="ARBA" id="ARBA00022723"/>
    </source>
</evidence>
<keyword evidence="3 7" id="KW-0560">Oxidoreductase</keyword>
<dbReference type="PANTHER" id="PTHR46300:SF2">
    <property type="entry name" value="CYTOCHROME P450 MONOOXYGENASE ALNH-RELATED"/>
    <property type="match status" value="1"/>
</dbReference>
<keyword evidence="8" id="KW-0472">Membrane</keyword>
<dbReference type="RefSeq" id="XP_030982985.1">
    <property type="nucleotide sequence ID" value="XM_031125200.1"/>
</dbReference>
<dbReference type="PANTHER" id="PTHR46300">
    <property type="entry name" value="P450, PUTATIVE (EUROFUNG)-RELATED-RELATED"/>
    <property type="match status" value="1"/>
</dbReference>
<evidence type="ECO:0000313" key="10">
    <source>
        <dbReference type="RefSeq" id="XP_030982985.1"/>
    </source>
</evidence>
<organism evidence="9 10">
    <name type="scientific">Pyricularia grisea</name>
    <name type="common">Crabgrass-specific blast fungus</name>
    <name type="synonym">Magnaporthe grisea</name>
    <dbReference type="NCBI Taxonomy" id="148305"/>
    <lineage>
        <taxon>Eukaryota</taxon>
        <taxon>Fungi</taxon>
        <taxon>Dikarya</taxon>
        <taxon>Ascomycota</taxon>
        <taxon>Pezizomycotina</taxon>
        <taxon>Sordariomycetes</taxon>
        <taxon>Sordariomycetidae</taxon>
        <taxon>Magnaporthales</taxon>
        <taxon>Pyriculariaceae</taxon>
        <taxon>Pyricularia</taxon>
    </lineage>
</organism>
<dbReference type="SUPFAM" id="SSF48264">
    <property type="entry name" value="Cytochrome P450"/>
    <property type="match status" value="1"/>
</dbReference>
<keyword evidence="8" id="KW-0812">Transmembrane</keyword>
<evidence type="ECO:0008006" key="11">
    <source>
        <dbReference type="Google" id="ProtNLM"/>
    </source>
</evidence>
<dbReference type="GO" id="GO:0005506">
    <property type="term" value="F:iron ion binding"/>
    <property type="evidence" value="ECO:0007669"/>
    <property type="project" value="InterPro"/>
</dbReference>
<dbReference type="OrthoDB" id="1103324at2759"/>